<protein>
    <recommendedName>
        <fullName evidence="3">J domain-containing protein</fullName>
    </recommendedName>
</protein>
<dbReference type="AlphaFoldDB" id="A0AAE1PWX1"/>
<dbReference type="Pfam" id="PF00226">
    <property type="entry name" value="DnaJ"/>
    <property type="match status" value="1"/>
</dbReference>
<proteinExistence type="predicted"/>
<gene>
    <name evidence="4" type="ORF">Pmani_012987</name>
</gene>
<dbReference type="PRINTS" id="PR00625">
    <property type="entry name" value="JDOMAIN"/>
</dbReference>
<dbReference type="InterPro" id="IPR018961">
    <property type="entry name" value="DnaJ_homolog_subfam-C_membr-28"/>
</dbReference>
<dbReference type="InterPro" id="IPR052573">
    <property type="entry name" value="DnaJ_C_subfamily_28"/>
</dbReference>
<feature type="coiled-coil region" evidence="1">
    <location>
        <begin position="126"/>
        <end position="156"/>
    </location>
</feature>
<accession>A0AAE1PWX1</accession>
<feature type="region of interest" description="Disordered" evidence="2">
    <location>
        <begin position="370"/>
        <end position="394"/>
    </location>
</feature>
<dbReference type="PROSITE" id="PS50076">
    <property type="entry name" value="DNAJ_2"/>
    <property type="match status" value="1"/>
</dbReference>
<dbReference type="EMBL" id="JAWZYT010001076">
    <property type="protein sequence ID" value="KAK4315833.1"/>
    <property type="molecule type" value="Genomic_DNA"/>
</dbReference>
<dbReference type="CDD" id="cd06257">
    <property type="entry name" value="DnaJ"/>
    <property type="match status" value="1"/>
</dbReference>
<evidence type="ECO:0000259" key="3">
    <source>
        <dbReference type="PROSITE" id="PS50076"/>
    </source>
</evidence>
<name>A0AAE1PWX1_9EUCA</name>
<organism evidence="4 5">
    <name type="scientific">Petrolisthes manimaculis</name>
    <dbReference type="NCBI Taxonomy" id="1843537"/>
    <lineage>
        <taxon>Eukaryota</taxon>
        <taxon>Metazoa</taxon>
        <taxon>Ecdysozoa</taxon>
        <taxon>Arthropoda</taxon>
        <taxon>Crustacea</taxon>
        <taxon>Multicrustacea</taxon>
        <taxon>Malacostraca</taxon>
        <taxon>Eumalacostraca</taxon>
        <taxon>Eucarida</taxon>
        <taxon>Decapoda</taxon>
        <taxon>Pleocyemata</taxon>
        <taxon>Anomura</taxon>
        <taxon>Galatheoidea</taxon>
        <taxon>Porcellanidae</taxon>
        <taxon>Petrolisthes</taxon>
    </lineage>
</organism>
<dbReference type="PANTHER" id="PTHR39158">
    <property type="entry name" value="OS08G0560600 PROTEIN"/>
    <property type="match status" value="1"/>
</dbReference>
<dbReference type="Proteomes" id="UP001292094">
    <property type="component" value="Unassembled WGS sequence"/>
</dbReference>
<reference evidence="4" key="1">
    <citation type="submission" date="2023-11" db="EMBL/GenBank/DDBJ databases">
        <title>Genome assemblies of two species of porcelain crab, Petrolisthes cinctipes and Petrolisthes manimaculis (Anomura: Porcellanidae).</title>
        <authorList>
            <person name="Angst P."/>
        </authorList>
    </citation>
    <scope>NUCLEOTIDE SEQUENCE</scope>
    <source>
        <strain evidence="4">PB745_02</strain>
        <tissue evidence="4">Gill</tissue>
    </source>
</reference>
<evidence type="ECO:0000256" key="1">
    <source>
        <dbReference type="SAM" id="Coils"/>
    </source>
</evidence>
<feature type="domain" description="J" evidence="3">
    <location>
        <begin position="54"/>
        <end position="124"/>
    </location>
</feature>
<dbReference type="Gene3D" id="1.10.287.110">
    <property type="entry name" value="DnaJ domain"/>
    <property type="match status" value="1"/>
</dbReference>
<dbReference type="SUPFAM" id="SSF46565">
    <property type="entry name" value="Chaperone J-domain"/>
    <property type="match status" value="1"/>
</dbReference>
<evidence type="ECO:0000313" key="5">
    <source>
        <dbReference type="Proteomes" id="UP001292094"/>
    </source>
</evidence>
<keyword evidence="5" id="KW-1185">Reference proteome</keyword>
<dbReference type="InterPro" id="IPR036869">
    <property type="entry name" value="J_dom_sf"/>
</dbReference>
<sequence>MVSITQTHIKKRVSEHIIMLALHVQTSSKRLAVKWPSLWIPVQCLHSREKDYLVYYKELGLKEGSDQAAVRDAFLKLAKKVHPDSGHSQANAEKFQKIDNAYRKLLEKFSSERWNVNKCEGEFGLYYEQKRKWREMEREEEEEEEEEEKEKDYGIKHTAPQHRQYLSYEGIGIGTPSQRQRQYTKVRAQRATSSVVDYRIKRISEGNTETALVDRDRKEARKIRTRYGIDRIVDDVIQEAMARGDFDNLSLAGKPLPERNINPYVDTTTQKINEHLINNGFAPEWVMVDKEVRQQREAVRQRLRQARQRLGPLPLTPDDQTLWQEMLDQLTATHIRDLNRHINKLNFLVPLMTQQLTHFPLKKEAERVLREGETREDVERRRREKEEIERRKEEESRGWLFGIFRLFRRI</sequence>
<evidence type="ECO:0000256" key="2">
    <source>
        <dbReference type="SAM" id="MobiDB-lite"/>
    </source>
</evidence>
<dbReference type="PANTHER" id="PTHR39158:SF1">
    <property type="entry name" value="DNAJ HOMOLOG SUBFAMILY C MEMBER 28"/>
    <property type="match status" value="1"/>
</dbReference>
<dbReference type="SMART" id="SM00271">
    <property type="entry name" value="DnaJ"/>
    <property type="match status" value="1"/>
</dbReference>
<dbReference type="Pfam" id="PF09350">
    <property type="entry name" value="DJC28_CD"/>
    <property type="match status" value="1"/>
</dbReference>
<comment type="caution">
    <text evidence="4">The sequence shown here is derived from an EMBL/GenBank/DDBJ whole genome shotgun (WGS) entry which is preliminary data.</text>
</comment>
<keyword evidence="1" id="KW-0175">Coiled coil</keyword>
<evidence type="ECO:0000313" key="4">
    <source>
        <dbReference type="EMBL" id="KAK4315833.1"/>
    </source>
</evidence>
<dbReference type="InterPro" id="IPR001623">
    <property type="entry name" value="DnaJ_domain"/>
</dbReference>